<evidence type="ECO:0000256" key="3">
    <source>
        <dbReference type="SAM" id="Coils"/>
    </source>
</evidence>
<dbReference type="PANTHER" id="PTHR15347:SF1">
    <property type="entry name" value="SPERM-ASSOCIATED ANTIGEN 5"/>
    <property type="match status" value="1"/>
</dbReference>
<dbReference type="FunFam" id="3.30.2310.10:FF:000002">
    <property type="entry name" value="tRNA methyltransferase O"/>
    <property type="match status" value="1"/>
</dbReference>
<keyword evidence="3" id="KW-0175">Coiled coil</keyword>
<dbReference type="PROSITE" id="PS51668">
    <property type="entry name" value="TSAA_2"/>
    <property type="match status" value="1"/>
</dbReference>
<feature type="region of interest" description="Disordered" evidence="4">
    <location>
        <begin position="504"/>
        <end position="568"/>
    </location>
</feature>
<feature type="region of interest" description="Disordered" evidence="4">
    <location>
        <begin position="1523"/>
        <end position="1546"/>
    </location>
</feature>
<feature type="region of interest" description="Disordered" evidence="4">
    <location>
        <begin position="722"/>
        <end position="772"/>
    </location>
</feature>
<feature type="compositionally biased region" description="Acidic residues" evidence="4">
    <location>
        <begin position="272"/>
        <end position="283"/>
    </location>
</feature>
<feature type="compositionally biased region" description="Basic and acidic residues" evidence="4">
    <location>
        <begin position="520"/>
        <end position="546"/>
    </location>
</feature>
<feature type="compositionally biased region" description="Low complexity" evidence="4">
    <location>
        <begin position="66"/>
        <end position="81"/>
    </location>
</feature>
<dbReference type="InterPro" id="IPR028728">
    <property type="entry name" value="Astrin"/>
</dbReference>
<feature type="region of interest" description="Disordered" evidence="4">
    <location>
        <begin position="61"/>
        <end position="87"/>
    </location>
</feature>
<protein>
    <recommendedName>
        <fullName evidence="5">TsaA-like domain-containing protein</fullName>
    </recommendedName>
</protein>
<dbReference type="SUPFAM" id="SSF118196">
    <property type="entry name" value="YaeB-like"/>
    <property type="match status" value="1"/>
</dbReference>
<dbReference type="GO" id="GO:0051301">
    <property type="term" value="P:cell division"/>
    <property type="evidence" value="ECO:0007669"/>
    <property type="project" value="InterPro"/>
</dbReference>
<comment type="caution">
    <text evidence="6">The sequence shown here is derived from an EMBL/GenBank/DDBJ whole genome shotgun (WGS) entry which is preliminary data.</text>
</comment>
<feature type="compositionally biased region" description="Polar residues" evidence="4">
    <location>
        <begin position="722"/>
        <end position="736"/>
    </location>
</feature>
<dbReference type="Gene3D" id="2.40.30.70">
    <property type="entry name" value="YaeB-like"/>
    <property type="match status" value="1"/>
</dbReference>
<feature type="coiled-coil region" evidence="3">
    <location>
        <begin position="1213"/>
        <end position="1331"/>
    </location>
</feature>
<feature type="coiled-coil region" evidence="3">
    <location>
        <begin position="1381"/>
        <end position="1415"/>
    </location>
</feature>
<evidence type="ECO:0000259" key="5">
    <source>
        <dbReference type="PROSITE" id="PS51668"/>
    </source>
</evidence>
<dbReference type="Gene3D" id="3.30.2310.10">
    <property type="entry name" value="YaeB-like"/>
    <property type="match status" value="1"/>
</dbReference>
<keyword evidence="7" id="KW-1185">Reference proteome</keyword>
<dbReference type="InterPro" id="IPR036414">
    <property type="entry name" value="YaeB_N_sf"/>
</dbReference>
<evidence type="ECO:0000256" key="4">
    <source>
        <dbReference type="SAM" id="MobiDB-lite"/>
    </source>
</evidence>
<organism evidence="6 7">
    <name type="scientific">Pangasianodon hypophthalmus</name>
    <name type="common">Striped catfish</name>
    <name type="synonym">Helicophagus hypophthalmus</name>
    <dbReference type="NCBI Taxonomy" id="310915"/>
    <lineage>
        <taxon>Eukaryota</taxon>
        <taxon>Metazoa</taxon>
        <taxon>Chordata</taxon>
        <taxon>Craniata</taxon>
        <taxon>Vertebrata</taxon>
        <taxon>Euteleostomi</taxon>
        <taxon>Actinopterygii</taxon>
        <taxon>Neopterygii</taxon>
        <taxon>Teleostei</taxon>
        <taxon>Ostariophysi</taxon>
        <taxon>Siluriformes</taxon>
        <taxon>Pangasiidae</taxon>
        <taxon>Pangasianodon</taxon>
    </lineage>
</organism>
<reference evidence="6 7" key="1">
    <citation type="submission" date="2019-06" db="EMBL/GenBank/DDBJ databases">
        <title>A chromosome-scale genome assembly of the striped catfish, Pangasianodon hypophthalmus.</title>
        <authorList>
            <person name="Wen M."/>
            <person name="Zahm M."/>
            <person name="Roques C."/>
            <person name="Cabau C."/>
            <person name="Klopp C."/>
            <person name="Donnadieu C."/>
            <person name="Jouanno E."/>
            <person name="Avarre J.-C."/>
            <person name="Campet M."/>
            <person name="Ha T.T.T."/>
            <person name="Dugue R."/>
            <person name="Lampietro C."/>
            <person name="Louis A."/>
            <person name="Herpin A."/>
            <person name="Echchiki A."/>
            <person name="Berthelot C."/>
            <person name="Parey E."/>
            <person name="Roest-Crollius H."/>
            <person name="Braasch I."/>
            <person name="Postlethwait J."/>
            <person name="Bobe J."/>
            <person name="Montfort J."/>
            <person name="Bouchez O."/>
            <person name="Begum T."/>
            <person name="Schartl M."/>
            <person name="Guiguen Y."/>
        </authorList>
    </citation>
    <scope>NUCLEOTIDE SEQUENCE [LARGE SCALE GENOMIC DNA]</scope>
    <source>
        <strain evidence="6 7">Indonesia</strain>
        <tissue evidence="6">Blood</tissue>
    </source>
</reference>
<gene>
    <name evidence="6" type="ORF">PHYPO_G00174200</name>
</gene>
<dbReference type="Pfam" id="PF01980">
    <property type="entry name" value="TrmO_N"/>
    <property type="match status" value="1"/>
</dbReference>
<dbReference type="Proteomes" id="UP000327468">
    <property type="component" value="Chromosome 3"/>
</dbReference>
<feature type="coiled-coil region" evidence="3">
    <location>
        <begin position="1451"/>
        <end position="1488"/>
    </location>
</feature>
<dbReference type="GO" id="GO:0051988">
    <property type="term" value="P:regulation of attachment of spindle microtubules to kinetochore"/>
    <property type="evidence" value="ECO:0007669"/>
    <property type="project" value="InterPro"/>
</dbReference>
<keyword evidence="1" id="KW-0949">S-adenosyl-L-methionine</keyword>
<feature type="coiled-coil region" evidence="3">
    <location>
        <begin position="1640"/>
        <end position="1788"/>
    </location>
</feature>
<evidence type="ECO:0000256" key="1">
    <source>
        <dbReference type="ARBA" id="ARBA00022691"/>
    </source>
</evidence>
<feature type="compositionally biased region" description="Polar residues" evidence="4">
    <location>
        <begin position="547"/>
        <end position="556"/>
    </location>
</feature>
<dbReference type="PANTHER" id="PTHR15347">
    <property type="entry name" value="SPERM-ASSOCIATED ANTIGEN 5"/>
    <property type="match status" value="1"/>
</dbReference>
<comment type="similarity">
    <text evidence="2">Belongs to the tRNA methyltransferase O family.</text>
</comment>
<name>A0A5N5PQE7_PANHP</name>
<feature type="domain" description="TsaA-like" evidence="5">
    <location>
        <begin position="96"/>
        <end position="215"/>
    </location>
</feature>
<proteinExistence type="inferred from homology"/>
<feature type="region of interest" description="Disordered" evidence="4">
    <location>
        <begin position="258"/>
        <end position="289"/>
    </location>
</feature>
<evidence type="ECO:0000313" key="7">
    <source>
        <dbReference type="Proteomes" id="UP000327468"/>
    </source>
</evidence>
<accession>A0A5N5PQE7</accession>
<dbReference type="SUPFAM" id="SSF57997">
    <property type="entry name" value="Tropomyosin"/>
    <property type="match status" value="1"/>
</dbReference>
<evidence type="ECO:0000313" key="6">
    <source>
        <dbReference type="EMBL" id="KAB5581318.1"/>
    </source>
</evidence>
<dbReference type="InterPro" id="IPR023370">
    <property type="entry name" value="TrmO-like_N"/>
</dbReference>
<dbReference type="InterPro" id="IPR036413">
    <property type="entry name" value="YaeB-like_sf"/>
</dbReference>
<dbReference type="EMBL" id="VFJC01000004">
    <property type="protein sequence ID" value="KAB5581318.1"/>
    <property type="molecule type" value="Genomic_DNA"/>
</dbReference>
<feature type="coiled-coil region" evidence="3">
    <location>
        <begin position="1132"/>
        <end position="1166"/>
    </location>
</feature>
<evidence type="ECO:0000256" key="2">
    <source>
        <dbReference type="ARBA" id="ARBA00033753"/>
    </source>
</evidence>
<sequence>MSAGTCSCSEHVQWLKQQVSVMRKEMKNLRQYVESSVRAHRKHMASLHSMLKDVLDKKQLMTKNPSSSSSSSLSSSSSSQSAAGTELSLEKGHIRSVPIGFITSCFARKNGTPRQPTVCSSSRARLKIQSSVFNNPEHALTGLQHYSHVWLIFLFHKNGHMSYKAKVKPPRTGLTLAKLDSITGDVLHLSGVDLISGTPVLDIKPYIPEYDSPVTHTTLTAEPQHQQEVPSDTPDALEEVEPAEAEGLENSRLLLSAGSWAEDKHTDTPAAAEEEEEEEEEACESNSSVASWIRKPPVHTLSVRFTPTAERQLADFLPPHCSDTGRPKFQFLNGPEEAAAAIRGVLSADPRSVYRRNRCSDRLFFFSLDTAHITCWFGDGFAEVLRVRPVTSPDTQAQGPSGYKQTAAVSYYFIKRKEEGVMSSIRVSHTVRCERAPLRDVQNERSVLQQTPSSVKVCEVHSDQKENLSENTSVTNVTFKSFTCAGGEVEISDRSDLSDESVLITRDSSDPHTVNNSTLTHEETEGEHEDHPYCRYAADRTQEDHASSGNQSLSHTDSPDVTFKSFTCPGGEVEIADDESIERNESVLSKDPDLETQSFEDEVSDEHTELPSRHFDHLYCNTQTSELRSGKMEEEEEGEMAMTSRFSGAEVEIENTYRKFDVSTLMKGLNISDQTQSSSNTEASEHGGESFIVREQDDQVYCHSVKNDLQLTVSENETHLSVQISNSGVSQSSESAVRSEGSENMKSEMIVPESSSDTTEEQNVKSVQQRDLDQQTSANLEENVLKDENPRLRCNFEEMFSDENDKISHSQPGADRIPENLGTAETQKVPNADDADVSTHAEPEILRSESVDLEAQVKMWSHIILSEPSTPKHSALGHLWLPESPIPPPQLHSTVLAAPLTPNPQLQREKVTKEFSAVGKGPLQEQLRKMGELLIAASGKISAPAAVTPVQRRSACVWTTPTVQQERSTNTSAVMEERKEIDVSDACTSTDSLLWSMNRSNLECLSRSELEQKMISTLIMVEVLSQQLTSAQNLRGRTEPSPSSLRDRLVQTERTELSQLTGQNPSSEIVSFISLDQAMQLMSNSLMSVKSETQEALSSMKELEGIVTEDQEIQSQQVGQMKAIFARCMDTLRKMEQKNRVCLKDRDDMKQQVEEALEEKSTLRLHHTTQVSDLQRNLGSHEELTDALTHTYPQLVELNRMHMESVTEANILLRETLEEHTHLSAELHKAQQLLQRTYPLLHTLQHRASAAIQQSNKHQEERDRAVEDREQMEQQLYDTHSSLQEARQEITDLNTQITIMSSEMAVLREQLSEVEDERSQLQRKTTELSATVSSTLASYAFLEQTLASETSKLQRSLHDTQEATERADSVQAALCVCERRVEELEQMMVQRENLISELNTEMENQRLQLRRLTQVQSELCNAKEMSEFLQAENELTREQLAESEGLLRSHLQGLRERNLECEDLRVELQQLRVEKQCVQQELISTREKARLMLLDQGEQLAQATLDTSLLLQRVCALINNTHTSTDQHNHKSSDGTVQPDPSPLPQSSFLNSVINALTEEQLCVTAPPTDPESCVEEEDPIETMGSRSSAFTRITPAELQNTNDDERSTTLLELLSSLGESVSELHSAMEQLKRHKASEIHTLHKSIRDLQEEMEAQSNRHAAEGAELRQQVGRLKAQVEKDAQVLQQKTQDEKALRKLCSELEEKMEAAQKHRAENSELRREAADLRRALQQSQVEVQALRAELKSTGQSAASMKDLDDRIRLLREVEKLKASLMEVEESRSKLLERAKRHQMVHAMNQSKLERELHLLDDMIETVRKALSSVPDVVNSCPELQKLVEYLG</sequence>
<feature type="region of interest" description="Disordered" evidence="4">
    <location>
        <begin position="1566"/>
        <end position="1586"/>
    </location>
</feature>